<sequence>MFSLKPIATALLLTGSAPLIAGNLAEVIQTGDANLAEQIQQGSNLQSVIEQYGHQNSTHTDQTGPGLYTLQASVTQYGASNSTDVRQSHTREAGNVTAQVEQSGYLNTVVLEQVDAGMNAVIYQQGANNTVNASQTYVGNTLTVESVGQNNQVNALQDGFGSASIVQDGTANEVQLEQTSFGLGQEIAHVIQEGAANVADIVQPSGRYAAGEVDLHQTGTANNAQIHAGERGDIAFLQQGTGNELSARTAGTQVTGQSIGDYNRVEIVSITMFDNSLMIDQIGTENFISADQNLSYNSAEISQAGNLNAAHLHQNMGGDYGAPNQATIAQRGNGNTASVTQLGSY</sequence>
<dbReference type="EMBL" id="QLAG01000011">
    <property type="protein sequence ID" value="TLX63551.1"/>
    <property type="molecule type" value="Genomic_DNA"/>
</dbReference>
<dbReference type="Proteomes" id="UP000306753">
    <property type="component" value="Unassembled WGS sequence"/>
</dbReference>
<dbReference type="AlphaFoldDB" id="A0A5R9QEN5"/>
<dbReference type="InterPro" id="IPR009742">
    <property type="entry name" value="Curlin_rpt"/>
</dbReference>
<name>A0A5R9QEN5_9GAMM</name>
<evidence type="ECO:0000313" key="5">
    <source>
        <dbReference type="Proteomes" id="UP000306753"/>
    </source>
</evidence>
<dbReference type="RefSeq" id="WP_138411705.1">
    <property type="nucleotide sequence ID" value="NZ_QLAG01000011.1"/>
</dbReference>
<dbReference type="GO" id="GO:0007155">
    <property type="term" value="P:cell adhesion"/>
    <property type="evidence" value="ECO:0007669"/>
    <property type="project" value="InterPro"/>
</dbReference>
<evidence type="ECO:0008006" key="6">
    <source>
        <dbReference type="Google" id="ProtNLM"/>
    </source>
</evidence>
<proteinExistence type="inferred from homology"/>
<dbReference type="Pfam" id="PF07012">
    <property type="entry name" value="Curlin_rpt"/>
    <property type="match status" value="1"/>
</dbReference>
<feature type="signal peptide" evidence="3">
    <location>
        <begin position="1"/>
        <end position="21"/>
    </location>
</feature>
<evidence type="ECO:0000256" key="3">
    <source>
        <dbReference type="SAM" id="SignalP"/>
    </source>
</evidence>
<evidence type="ECO:0000256" key="1">
    <source>
        <dbReference type="ARBA" id="ARBA00009766"/>
    </source>
</evidence>
<protein>
    <recommendedName>
        <fullName evidence="6">Curlin</fullName>
    </recommendedName>
</protein>
<gene>
    <name evidence="4" type="ORF">DN820_10690</name>
</gene>
<evidence type="ECO:0000313" key="4">
    <source>
        <dbReference type="EMBL" id="TLX63551.1"/>
    </source>
</evidence>
<organism evidence="4 5">
    <name type="scientific">Stutzerimonas nosocomialis</name>
    <dbReference type="NCBI Taxonomy" id="1056496"/>
    <lineage>
        <taxon>Bacteria</taxon>
        <taxon>Pseudomonadati</taxon>
        <taxon>Pseudomonadota</taxon>
        <taxon>Gammaproteobacteria</taxon>
        <taxon>Pseudomonadales</taxon>
        <taxon>Pseudomonadaceae</taxon>
        <taxon>Stutzerimonas</taxon>
    </lineage>
</organism>
<keyword evidence="2 3" id="KW-0732">Signal</keyword>
<reference evidence="4 5" key="1">
    <citation type="journal article" date="2017" name="Eur. J. Clin. Microbiol. Infect. Dis.">
        <title>Uncommonly isolated clinical Pseudomonas: identification and phylogenetic assignation.</title>
        <authorList>
            <person name="Mulet M."/>
            <person name="Gomila M."/>
            <person name="Ramirez A."/>
            <person name="Cardew S."/>
            <person name="Moore E.R."/>
            <person name="Lalucat J."/>
            <person name="Garcia-Valdes E."/>
        </authorList>
    </citation>
    <scope>NUCLEOTIDE SEQUENCE [LARGE SCALE GENOMIC DNA]</scope>
    <source>
        <strain evidence="4 5">SD129</strain>
    </source>
</reference>
<feature type="chain" id="PRO_5024313134" description="Curlin" evidence="3">
    <location>
        <begin position="22"/>
        <end position="345"/>
    </location>
</feature>
<keyword evidence="5" id="KW-1185">Reference proteome</keyword>
<dbReference type="GO" id="GO:0009289">
    <property type="term" value="C:pilus"/>
    <property type="evidence" value="ECO:0007669"/>
    <property type="project" value="InterPro"/>
</dbReference>
<comment type="caution">
    <text evidence="4">The sequence shown here is derived from an EMBL/GenBank/DDBJ whole genome shotgun (WGS) entry which is preliminary data.</text>
</comment>
<comment type="similarity">
    <text evidence="1">Belongs to the CsgA/CsgB family.</text>
</comment>
<evidence type="ECO:0000256" key="2">
    <source>
        <dbReference type="ARBA" id="ARBA00022729"/>
    </source>
</evidence>
<accession>A0A5R9QEN5</accession>